<dbReference type="EMBL" id="LRRQ01000108">
    <property type="protein sequence ID" value="OAM89030.1"/>
    <property type="molecule type" value="Genomic_DNA"/>
</dbReference>
<dbReference type="STRING" id="1184151.AW736_15135"/>
<reference evidence="3 4" key="1">
    <citation type="submission" date="2016-01" db="EMBL/GenBank/DDBJ databases">
        <title>High potential of lignocellulose degradation of a new Verrucomicrobia species.</title>
        <authorList>
            <person name="Wang Y."/>
            <person name="Shi Y."/>
            <person name="Qiu Z."/>
            <person name="Liu S."/>
            <person name="Yang H."/>
        </authorList>
    </citation>
    <scope>NUCLEOTIDE SEQUENCE [LARGE SCALE GENOMIC DNA]</scope>
    <source>
        <strain evidence="3 4">TSB47</strain>
    </source>
</reference>
<proteinExistence type="predicted"/>
<feature type="region of interest" description="Disordered" evidence="1">
    <location>
        <begin position="32"/>
        <end position="55"/>
    </location>
</feature>
<dbReference type="Proteomes" id="UP000078486">
    <property type="component" value="Unassembled WGS sequence"/>
</dbReference>
<organism evidence="3 4">
    <name type="scientific">Termitidicoccus mucosus</name>
    <dbReference type="NCBI Taxonomy" id="1184151"/>
    <lineage>
        <taxon>Bacteria</taxon>
        <taxon>Pseudomonadati</taxon>
        <taxon>Verrucomicrobiota</taxon>
        <taxon>Opitutia</taxon>
        <taxon>Opitutales</taxon>
        <taxon>Opitutaceae</taxon>
        <taxon>Termitidicoccus</taxon>
    </lineage>
</organism>
<accession>A0A178IGA2</accession>
<evidence type="ECO:0000313" key="3">
    <source>
        <dbReference type="EMBL" id="OAM89030.1"/>
    </source>
</evidence>
<dbReference type="InterPro" id="IPR013783">
    <property type="entry name" value="Ig-like_fold"/>
</dbReference>
<sequence>MIMNNIIKWLFVFGSIASIVLSSTVWAASEKQSEPKQPEAAAAAQTNGSLKAGRKGDKVTLTWTLPEGNWRRVEIIRNDKPDVKNRKRVKVCRRGDIAYVDTISDTGKQYWYWLKLFDKDNAITNIGPVKAEE</sequence>
<evidence type="ECO:0000313" key="4">
    <source>
        <dbReference type="Proteomes" id="UP000078486"/>
    </source>
</evidence>
<keyword evidence="2" id="KW-0732">Signal</keyword>
<evidence type="ECO:0000256" key="1">
    <source>
        <dbReference type="SAM" id="MobiDB-lite"/>
    </source>
</evidence>
<dbReference type="Gene3D" id="2.60.40.10">
    <property type="entry name" value="Immunoglobulins"/>
    <property type="match status" value="1"/>
</dbReference>
<name>A0A178IGA2_9BACT</name>
<feature type="chain" id="PRO_5008088816" description="Fibronectin type-III domain-containing protein" evidence="2">
    <location>
        <begin position="28"/>
        <end position="133"/>
    </location>
</feature>
<comment type="caution">
    <text evidence="3">The sequence shown here is derived from an EMBL/GenBank/DDBJ whole genome shotgun (WGS) entry which is preliminary data.</text>
</comment>
<feature type="signal peptide" evidence="2">
    <location>
        <begin position="1"/>
        <end position="27"/>
    </location>
</feature>
<keyword evidence="4" id="KW-1185">Reference proteome</keyword>
<protein>
    <recommendedName>
        <fullName evidence="5">Fibronectin type-III domain-containing protein</fullName>
    </recommendedName>
</protein>
<dbReference type="AlphaFoldDB" id="A0A178IGA2"/>
<evidence type="ECO:0000256" key="2">
    <source>
        <dbReference type="SAM" id="SignalP"/>
    </source>
</evidence>
<evidence type="ECO:0008006" key="5">
    <source>
        <dbReference type="Google" id="ProtNLM"/>
    </source>
</evidence>
<gene>
    <name evidence="3" type="ORF">AW736_15135</name>
</gene>